<name>A0ABP8JHG9_9ACTN</name>
<accession>A0ABP8JHG9</accession>
<proteinExistence type="predicted"/>
<dbReference type="Proteomes" id="UP001500635">
    <property type="component" value="Unassembled WGS sequence"/>
</dbReference>
<organism evidence="1 2">
    <name type="scientific">Tsukamurella soli</name>
    <dbReference type="NCBI Taxonomy" id="644556"/>
    <lineage>
        <taxon>Bacteria</taxon>
        <taxon>Bacillati</taxon>
        <taxon>Actinomycetota</taxon>
        <taxon>Actinomycetes</taxon>
        <taxon>Mycobacteriales</taxon>
        <taxon>Tsukamurellaceae</taxon>
        <taxon>Tsukamurella</taxon>
    </lineage>
</organism>
<sequence>MKNGFEMLGTSIPTFPVEFNRNALAMEFPEYRSFSAAASTRFAVAGDTALEPVSTLDTVAVDTPASAATAATVAADLAKGFAPYCDQCPARQVIDGHLVDIIPARAKFILISELLGGEQPQTPRRPRSLRDRAAAD</sequence>
<evidence type="ECO:0000313" key="2">
    <source>
        <dbReference type="Proteomes" id="UP001500635"/>
    </source>
</evidence>
<reference evidence="2" key="1">
    <citation type="journal article" date="2019" name="Int. J. Syst. Evol. Microbiol.">
        <title>The Global Catalogue of Microorganisms (GCM) 10K type strain sequencing project: providing services to taxonomists for standard genome sequencing and annotation.</title>
        <authorList>
            <consortium name="The Broad Institute Genomics Platform"/>
            <consortium name="The Broad Institute Genome Sequencing Center for Infectious Disease"/>
            <person name="Wu L."/>
            <person name="Ma J."/>
        </authorList>
    </citation>
    <scope>NUCLEOTIDE SEQUENCE [LARGE SCALE GENOMIC DNA]</scope>
    <source>
        <strain evidence="2">JCM 17688</strain>
    </source>
</reference>
<dbReference type="EMBL" id="BAABFR010000023">
    <property type="protein sequence ID" value="GAA4390620.1"/>
    <property type="molecule type" value="Genomic_DNA"/>
</dbReference>
<keyword evidence="2" id="KW-1185">Reference proteome</keyword>
<evidence type="ECO:0000313" key="1">
    <source>
        <dbReference type="EMBL" id="GAA4390620.1"/>
    </source>
</evidence>
<comment type="caution">
    <text evidence="1">The sequence shown here is derived from an EMBL/GenBank/DDBJ whole genome shotgun (WGS) entry which is preliminary data.</text>
</comment>
<gene>
    <name evidence="1" type="ORF">GCM10023147_18720</name>
</gene>
<protein>
    <submittedName>
        <fullName evidence="1">Uncharacterized protein</fullName>
    </submittedName>
</protein>